<dbReference type="Proteomes" id="UP000250443">
    <property type="component" value="Unassembled WGS sequence"/>
</dbReference>
<accession>A0A2X2CXB0</accession>
<feature type="region of interest" description="Disordered" evidence="1">
    <location>
        <begin position="1"/>
        <end position="46"/>
    </location>
</feature>
<sequence length="46" mass="5290">MPEADDYPKDDTQPETLDDTTPEHSKKENVDKIKYDSDDIIPPGVW</sequence>
<proteinExistence type="predicted"/>
<dbReference type="RefSeq" id="WP_010795538.1">
    <property type="nucleotide sequence ID" value="NZ_CP069262.1"/>
</dbReference>
<dbReference type="Proteomes" id="UP000626180">
    <property type="component" value="Unassembled WGS sequence"/>
</dbReference>
<evidence type="ECO:0000256" key="1">
    <source>
        <dbReference type="SAM" id="MobiDB-lite"/>
    </source>
</evidence>
<reference evidence="2 5" key="2">
    <citation type="submission" date="2020-10" db="EMBL/GenBank/DDBJ databases">
        <title>Genome sequences of Pseudomonas isolates.</title>
        <authorList>
            <person name="Wessels L."/>
            <person name="Reich F."/>
            <person name="Hammerl J."/>
        </authorList>
    </citation>
    <scope>NUCLEOTIDE SEQUENCE [LARGE SCALE GENOMIC DNA]</scope>
    <source>
        <strain evidence="2 5">20-MO00624-0</strain>
    </source>
</reference>
<dbReference type="AlphaFoldDB" id="A0A2X2CXB0"/>
<reference evidence="3 4" key="1">
    <citation type="submission" date="2018-06" db="EMBL/GenBank/DDBJ databases">
        <authorList>
            <consortium name="Pathogen Informatics"/>
            <person name="Doyle S."/>
        </authorList>
    </citation>
    <scope>NUCLEOTIDE SEQUENCE [LARGE SCALE GENOMIC DNA]</scope>
    <source>
        <strain evidence="3 4">NCTC11842</strain>
    </source>
</reference>
<organism evidence="3 4">
    <name type="scientific">Pseudomonas luteola</name>
    <dbReference type="NCBI Taxonomy" id="47886"/>
    <lineage>
        <taxon>Bacteria</taxon>
        <taxon>Pseudomonadati</taxon>
        <taxon>Pseudomonadota</taxon>
        <taxon>Gammaproteobacteria</taxon>
        <taxon>Pseudomonadales</taxon>
        <taxon>Pseudomonadaceae</taxon>
        <taxon>Pseudomonas</taxon>
    </lineage>
</organism>
<evidence type="ECO:0000313" key="2">
    <source>
        <dbReference type="EMBL" id="MBF8641957.1"/>
    </source>
</evidence>
<evidence type="ECO:0000313" key="3">
    <source>
        <dbReference type="EMBL" id="SPZ11533.1"/>
    </source>
</evidence>
<keyword evidence="5" id="KW-1185">Reference proteome</keyword>
<dbReference type="EMBL" id="JADMCD010000007">
    <property type="protein sequence ID" value="MBF8641957.1"/>
    <property type="molecule type" value="Genomic_DNA"/>
</dbReference>
<name>A0A2X2CXB0_PSELU</name>
<dbReference type="EMBL" id="UAUF01000014">
    <property type="protein sequence ID" value="SPZ11533.1"/>
    <property type="molecule type" value="Genomic_DNA"/>
</dbReference>
<feature type="compositionally biased region" description="Basic and acidic residues" evidence="1">
    <location>
        <begin position="1"/>
        <end position="12"/>
    </location>
</feature>
<gene>
    <name evidence="2" type="ORF">IRZ65_14825</name>
    <name evidence="3" type="ORF">NCTC11842_03778</name>
</gene>
<protein>
    <submittedName>
        <fullName evidence="3">Uncharacterized protein</fullName>
    </submittedName>
</protein>
<evidence type="ECO:0000313" key="4">
    <source>
        <dbReference type="Proteomes" id="UP000250443"/>
    </source>
</evidence>
<evidence type="ECO:0000313" key="5">
    <source>
        <dbReference type="Proteomes" id="UP000626180"/>
    </source>
</evidence>
<feature type="compositionally biased region" description="Basic and acidic residues" evidence="1">
    <location>
        <begin position="21"/>
        <end position="37"/>
    </location>
</feature>